<dbReference type="Gene3D" id="1.10.390.10">
    <property type="entry name" value="Neutral Protease Domain 2"/>
    <property type="match status" value="1"/>
</dbReference>
<dbReference type="Proteomes" id="UP001153620">
    <property type="component" value="Chromosome 2"/>
</dbReference>
<keyword evidence="8 18" id="KW-0479">Metal-binding</keyword>
<evidence type="ECO:0000259" key="22">
    <source>
        <dbReference type="Pfam" id="PF01433"/>
    </source>
</evidence>
<dbReference type="OrthoDB" id="7780774at2759"/>
<keyword evidence="21" id="KW-0732">Signal</keyword>
<dbReference type="SUPFAM" id="SSF63737">
    <property type="entry name" value="Leukotriene A4 hydrolase N-terminal domain"/>
    <property type="match status" value="1"/>
</dbReference>
<feature type="binding site" evidence="18">
    <location>
        <position position="366"/>
    </location>
    <ligand>
        <name>Zn(2+)</name>
        <dbReference type="ChEBI" id="CHEBI:29105"/>
        <note>catalytic</note>
    </ligand>
</feature>
<dbReference type="PANTHER" id="PTHR11533">
    <property type="entry name" value="PROTEASE M1 ZINC METALLOPROTEASE"/>
    <property type="match status" value="1"/>
</dbReference>
<protein>
    <recommendedName>
        <fullName evidence="20">Aminopeptidase</fullName>
        <ecNumber evidence="20">3.4.11.-</ecNumber>
    </recommendedName>
</protein>
<dbReference type="PRINTS" id="PR00756">
    <property type="entry name" value="ALADIPTASE"/>
</dbReference>
<reference evidence="25" key="1">
    <citation type="submission" date="2022-01" db="EMBL/GenBank/DDBJ databases">
        <authorList>
            <person name="King R."/>
        </authorList>
    </citation>
    <scope>NUCLEOTIDE SEQUENCE</scope>
</reference>
<evidence type="ECO:0000313" key="26">
    <source>
        <dbReference type="Proteomes" id="UP001153620"/>
    </source>
</evidence>
<evidence type="ECO:0000256" key="19">
    <source>
        <dbReference type="PIRSR" id="PIRSR634016-4"/>
    </source>
</evidence>
<evidence type="ECO:0000256" key="21">
    <source>
        <dbReference type="SAM" id="SignalP"/>
    </source>
</evidence>
<accession>A0A9N9WVB4</accession>
<dbReference type="EMBL" id="OU895878">
    <property type="protein sequence ID" value="CAG9805382.1"/>
    <property type="molecule type" value="Genomic_DNA"/>
</dbReference>
<dbReference type="GO" id="GO:0042277">
    <property type="term" value="F:peptide binding"/>
    <property type="evidence" value="ECO:0007669"/>
    <property type="project" value="TreeGrafter"/>
</dbReference>
<proteinExistence type="inferred from homology"/>
<evidence type="ECO:0000256" key="16">
    <source>
        <dbReference type="ARBA" id="ARBA00023288"/>
    </source>
</evidence>
<evidence type="ECO:0000259" key="23">
    <source>
        <dbReference type="Pfam" id="PF11838"/>
    </source>
</evidence>
<keyword evidence="4 20" id="KW-0031">Aminopeptidase</keyword>
<dbReference type="GO" id="GO:0070006">
    <property type="term" value="F:metalloaminopeptidase activity"/>
    <property type="evidence" value="ECO:0007669"/>
    <property type="project" value="TreeGrafter"/>
</dbReference>
<gene>
    <name evidence="25" type="ORF">CHIRRI_LOCUS8254</name>
</gene>
<evidence type="ECO:0000256" key="12">
    <source>
        <dbReference type="ARBA" id="ARBA00022989"/>
    </source>
</evidence>
<comment type="similarity">
    <text evidence="3 20">Belongs to the peptidase M1 family.</text>
</comment>
<dbReference type="Pfam" id="PF17900">
    <property type="entry name" value="Peptidase_M1_N"/>
    <property type="match status" value="1"/>
</dbReference>
<name>A0A9N9WVB4_9DIPT</name>
<dbReference type="PANTHER" id="PTHR11533:SF290">
    <property type="entry name" value="AMINOPEPTIDASE"/>
    <property type="match status" value="1"/>
</dbReference>
<dbReference type="GO" id="GO:0098552">
    <property type="term" value="C:side of membrane"/>
    <property type="evidence" value="ECO:0007669"/>
    <property type="project" value="UniProtKB-KW"/>
</dbReference>
<keyword evidence="12" id="KW-1133">Transmembrane helix</keyword>
<dbReference type="Pfam" id="PF01433">
    <property type="entry name" value="Peptidase_M1"/>
    <property type="match status" value="1"/>
</dbReference>
<dbReference type="InterPro" id="IPR042097">
    <property type="entry name" value="Aminopeptidase_N-like_N_sf"/>
</dbReference>
<dbReference type="GO" id="GO:0005737">
    <property type="term" value="C:cytoplasm"/>
    <property type="evidence" value="ECO:0007669"/>
    <property type="project" value="TreeGrafter"/>
</dbReference>
<evidence type="ECO:0000256" key="1">
    <source>
        <dbReference type="ARBA" id="ARBA00004606"/>
    </source>
</evidence>
<dbReference type="InterPro" id="IPR034016">
    <property type="entry name" value="M1_APN-typ"/>
</dbReference>
<feature type="active site" description="Proton acceptor" evidence="17">
    <location>
        <position position="363"/>
    </location>
</feature>
<reference evidence="25" key="2">
    <citation type="submission" date="2022-10" db="EMBL/GenBank/DDBJ databases">
        <authorList>
            <consortium name="ENA_rothamsted_submissions"/>
            <consortium name="culmorum"/>
            <person name="King R."/>
        </authorList>
    </citation>
    <scope>NUCLEOTIDE SEQUENCE</scope>
</reference>
<dbReference type="InterPro" id="IPR014782">
    <property type="entry name" value="Peptidase_M1_dom"/>
</dbReference>
<dbReference type="GO" id="GO:0006508">
    <property type="term" value="P:proteolysis"/>
    <property type="evidence" value="ECO:0007669"/>
    <property type="project" value="UniProtKB-KW"/>
</dbReference>
<dbReference type="InterPro" id="IPR050344">
    <property type="entry name" value="Peptidase_M1_aminopeptidases"/>
</dbReference>
<keyword evidence="26" id="KW-1185">Reference proteome</keyword>
<keyword evidence="16" id="KW-0449">Lipoprotein</keyword>
<evidence type="ECO:0000256" key="13">
    <source>
        <dbReference type="ARBA" id="ARBA00023049"/>
    </source>
</evidence>
<evidence type="ECO:0000256" key="17">
    <source>
        <dbReference type="PIRSR" id="PIRSR634016-1"/>
    </source>
</evidence>
<dbReference type="GO" id="GO:0008270">
    <property type="term" value="F:zinc ion binding"/>
    <property type="evidence" value="ECO:0007669"/>
    <property type="project" value="UniProtKB-UniRule"/>
</dbReference>
<dbReference type="AlphaFoldDB" id="A0A9N9WVB4"/>
<dbReference type="InterPro" id="IPR045357">
    <property type="entry name" value="Aminopeptidase_N-like_N"/>
</dbReference>
<evidence type="ECO:0000256" key="9">
    <source>
        <dbReference type="ARBA" id="ARBA00022801"/>
    </source>
</evidence>
<sequence length="972" mass="111151">MKLFVIILSAYLAISSVCSNPVDKRLRNKGTIEGKFRFNEYDAIYLKLEEPTTYRLPNDSIPINYEINLTTNVHKKDFNFTGKVKIRIKIVEPTDKITLHYKSITINKIDIWNGLQPAPILLNASFNYIESHDFLIINLPNIFNKDTELLINIAYHGQLRDDGGGFYRGSYKTEEEVIKYYGATQFEVTDARHAFPCYDEPGIRAEMTLTIIHDKSYSAISNTDVVEQIEDETGNYWITIFATTPKMQTYLLAFVISDFEYVNSTETSRIPQRIYGVPKAIREGQGDFAANVVGQILGKLEEILDVKYPLSKMDHVALTTFNFGAMENMGLITYFHNSLLLDSSLPINLIEYENGIISIISHEYAHQWFGNIVSPIWWQYTWLNEGFATLFTEYIPQIVYPERGSMRNFHTSVMPMAFASDEMGSWAMNQYTEDPVKLWDKFGGIGYSKSGCVLRMFMEVMTEPVFLKGLNYYLTHNYMKAATPAELHAGLQKAYNEEYPTNTLDISELMYTWENQPGYPLISVTVSGSDLLFSQQRYPESDNEIYSVPLTFATQSKPDFTDKTPKIWLRTQSLQVPQTMISYDPNNWIVLNIDQVGYYRVDYDTSLWHSIINQLLVNHSVINPINRAVLQNELYLGCTEFNRVNAADGLRLLSYFGVETESIVWNAAVLTLKDLNEHLFGTAVYEQFLGIIKGITKPHLKVVGYDFMDGEDLEKSDLRSVTKTWNCMALDDDCFHNEYEKFLDFFENQDVANFDFCNALRIVDKDIFKDLLGQVASNDKYPYRNQILKSLGCSLDPENLEKLFGEILNIENILDSDERGSLLQEVVSKSVLGLEMSLEFIEESYAALSIVLDLYETMYKIASFINSDPKTSTFVSIINKLQTEDLISTENQQKILDRVAKNTKWIERNYHDILVHFGLLQTTTTTAFTTLVSEPQPTQLSTNIPVTTPNSASSFILQINLIIICGLLSINS</sequence>
<keyword evidence="11" id="KW-0735">Signal-anchor</keyword>
<evidence type="ECO:0000256" key="20">
    <source>
        <dbReference type="RuleBase" id="RU364040"/>
    </source>
</evidence>
<keyword evidence="13 20" id="KW-0482">Metalloprotease</keyword>
<dbReference type="FunFam" id="1.10.390.10:FF:000013">
    <property type="entry name" value="Aminopeptidase N"/>
    <property type="match status" value="1"/>
</dbReference>
<keyword evidence="15" id="KW-0325">Glycoprotein</keyword>
<dbReference type="InterPro" id="IPR024571">
    <property type="entry name" value="ERAP1-like_C_dom"/>
</dbReference>
<feature type="site" description="Transition state stabilizer" evidence="19">
    <location>
        <position position="447"/>
    </location>
</feature>
<feature type="domain" description="Peptidase M1 membrane alanine aminopeptidase" evidence="22">
    <location>
        <begin position="288"/>
        <end position="513"/>
    </location>
</feature>
<dbReference type="GO" id="GO:0043171">
    <property type="term" value="P:peptide catabolic process"/>
    <property type="evidence" value="ECO:0007669"/>
    <property type="project" value="TreeGrafter"/>
</dbReference>
<dbReference type="FunFam" id="2.60.40.1730:FF:000012">
    <property type="entry name" value="Aminopeptidase N"/>
    <property type="match status" value="1"/>
</dbReference>
<feature type="binding site" evidence="18">
    <location>
        <position position="385"/>
    </location>
    <ligand>
        <name>Zn(2+)</name>
        <dbReference type="ChEBI" id="CHEBI:29105"/>
        <note>catalytic</note>
    </ligand>
</feature>
<evidence type="ECO:0000256" key="2">
    <source>
        <dbReference type="ARBA" id="ARBA00004609"/>
    </source>
</evidence>
<feature type="domain" description="Aminopeptidase N-like N-terminal" evidence="24">
    <location>
        <begin position="62"/>
        <end position="251"/>
    </location>
</feature>
<dbReference type="SUPFAM" id="SSF55486">
    <property type="entry name" value="Metalloproteases ('zincins'), catalytic domain"/>
    <property type="match status" value="1"/>
</dbReference>
<dbReference type="EC" id="3.4.11.-" evidence="20"/>
<keyword evidence="14" id="KW-0472">Membrane</keyword>
<dbReference type="CDD" id="cd09601">
    <property type="entry name" value="M1_APN-Q_like"/>
    <property type="match status" value="1"/>
</dbReference>
<keyword evidence="7" id="KW-0812">Transmembrane</keyword>
<feature type="domain" description="ERAP1-like C-terminal" evidence="23">
    <location>
        <begin position="588"/>
        <end position="861"/>
    </location>
</feature>
<keyword evidence="9 20" id="KW-0378">Hydrolase</keyword>
<feature type="chain" id="PRO_5040253502" description="Aminopeptidase" evidence="21">
    <location>
        <begin position="20"/>
        <end position="972"/>
    </location>
</feature>
<evidence type="ECO:0000313" key="25">
    <source>
        <dbReference type="EMBL" id="CAG9805382.1"/>
    </source>
</evidence>
<dbReference type="InterPro" id="IPR027268">
    <property type="entry name" value="Peptidase_M4/M1_CTD_sf"/>
</dbReference>
<evidence type="ECO:0000256" key="5">
    <source>
        <dbReference type="ARBA" id="ARBA00022622"/>
    </source>
</evidence>
<dbReference type="Gene3D" id="2.60.40.1730">
    <property type="entry name" value="tricorn interacting facor f3 domain"/>
    <property type="match status" value="1"/>
</dbReference>
<evidence type="ECO:0000256" key="7">
    <source>
        <dbReference type="ARBA" id="ARBA00022692"/>
    </source>
</evidence>
<organism evidence="25 26">
    <name type="scientific">Chironomus riparius</name>
    <dbReference type="NCBI Taxonomy" id="315576"/>
    <lineage>
        <taxon>Eukaryota</taxon>
        <taxon>Metazoa</taxon>
        <taxon>Ecdysozoa</taxon>
        <taxon>Arthropoda</taxon>
        <taxon>Hexapoda</taxon>
        <taxon>Insecta</taxon>
        <taxon>Pterygota</taxon>
        <taxon>Neoptera</taxon>
        <taxon>Endopterygota</taxon>
        <taxon>Diptera</taxon>
        <taxon>Nematocera</taxon>
        <taxon>Chironomoidea</taxon>
        <taxon>Chironomidae</taxon>
        <taxon>Chironominae</taxon>
        <taxon>Chironomus</taxon>
    </lineage>
</organism>
<dbReference type="Gene3D" id="2.60.40.1910">
    <property type="match status" value="1"/>
</dbReference>
<comment type="cofactor">
    <cofactor evidence="18 20">
        <name>Zn(2+)</name>
        <dbReference type="ChEBI" id="CHEBI:29105"/>
    </cofactor>
    <text evidence="18 20">Binds 1 zinc ion per subunit.</text>
</comment>
<keyword evidence="10 18" id="KW-0862">Zinc</keyword>
<evidence type="ECO:0000256" key="6">
    <source>
        <dbReference type="ARBA" id="ARBA00022670"/>
    </source>
</evidence>
<comment type="subcellular location">
    <subcellularLocation>
        <location evidence="2">Cell membrane</location>
        <topology evidence="2">Lipid-anchor</topology>
        <topology evidence="2">GPI-anchor</topology>
    </subcellularLocation>
    <subcellularLocation>
        <location evidence="1">Membrane</location>
        <topology evidence="1">Single-pass type II membrane protein</topology>
    </subcellularLocation>
</comment>
<evidence type="ECO:0000256" key="3">
    <source>
        <dbReference type="ARBA" id="ARBA00010136"/>
    </source>
</evidence>
<evidence type="ECO:0000256" key="4">
    <source>
        <dbReference type="ARBA" id="ARBA00022438"/>
    </source>
</evidence>
<keyword evidence="6 20" id="KW-0645">Protease</keyword>
<evidence type="ECO:0000259" key="24">
    <source>
        <dbReference type="Pfam" id="PF17900"/>
    </source>
</evidence>
<evidence type="ECO:0000256" key="8">
    <source>
        <dbReference type="ARBA" id="ARBA00022723"/>
    </source>
</evidence>
<feature type="binding site" evidence="18">
    <location>
        <position position="362"/>
    </location>
    <ligand>
        <name>Zn(2+)</name>
        <dbReference type="ChEBI" id="CHEBI:29105"/>
        <note>catalytic</note>
    </ligand>
</feature>
<dbReference type="Pfam" id="PF11838">
    <property type="entry name" value="ERAP1_C"/>
    <property type="match status" value="1"/>
</dbReference>
<dbReference type="GO" id="GO:0005615">
    <property type="term" value="C:extracellular space"/>
    <property type="evidence" value="ECO:0007669"/>
    <property type="project" value="TreeGrafter"/>
</dbReference>
<evidence type="ECO:0000256" key="14">
    <source>
        <dbReference type="ARBA" id="ARBA00023136"/>
    </source>
</evidence>
<keyword evidence="5" id="KW-0336">GPI-anchor</keyword>
<feature type="signal peptide" evidence="21">
    <location>
        <begin position="1"/>
        <end position="19"/>
    </location>
</feature>
<evidence type="ECO:0000256" key="10">
    <source>
        <dbReference type="ARBA" id="ARBA00022833"/>
    </source>
</evidence>
<evidence type="ECO:0000256" key="18">
    <source>
        <dbReference type="PIRSR" id="PIRSR634016-3"/>
    </source>
</evidence>
<evidence type="ECO:0000256" key="11">
    <source>
        <dbReference type="ARBA" id="ARBA00022968"/>
    </source>
</evidence>
<evidence type="ECO:0000256" key="15">
    <source>
        <dbReference type="ARBA" id="ARBA00023180"/>
    </source>
</evidence>
<dbReference type="InterPro" id="IPR001930">
    <property type="entry name" value="Peptidase_M1"/>
</dbReference>
<dbReference type="Gene3D" id="1.25.50.20">
    <property type="match status" value="1"/>
</dbReference>
<dbReference type="GO" id="GO:0005886">
    <property type="term" value="C:plasma membrane"/>
    <property type="evidence" value="ECO:0007669"/>
    <property type="project" value="UniProtKB-SubCell"/>
</dbReference>